<dbReference type="InterPro" id="IPR037068">
    <property type="entry name" value="DNA_primase_core_N_sf"/>
</dbReference>
<comment type="subunit">
    <text evidence="12">Monomer. Interacts with DnaB.</text>
</comment>
<protein>
    <recommendedName>
        <fullName evidence="12 13">DNA primase</fullName>
        <ecNumber evidence="12">2.7.7.101</ecNumber>
    </recommendedName>
</protein>
<dbReference type="AlphaFoldDB" id="A0A512H469"/>
<evidence type="ECO:0000256" key="14">
    <source>
        <dbReference type="PIRSR" id="PIRSR002811-1"/>
    </source>
</evidence>
<dbReference type="Gene3D" id="3.40.1360.10">
    <property type="match status" value="1"/>
</dbReference>
<dbReference type="Gene3D" id="3.90.580.10">
    <property type="entry name" value="Zinc finger, CHC2-type domain"/>
    <property type="match status" value="1"/>
</dbReference>
<evidence type="ECO:0000256" key="13">
    <source>
        <dbReference type="PIRNR" id="PIRNR002811"/>
    </source>
</evidence>
<reference evidence="17 18" key="1">
    <citation type="submission" date="2019-07" db="EMBL/GenBank/DDBJ databases">
        <title>Whole genome shotgun sequence of Rhodospirillum oryzae NBRC 107573.</title>
        <authorList>
            <person name="Hosoyama A."/>
            <person name="Uohara A."/>
            <person name="Ohji S."/>
            <person name="Ichikawa N."/>
        </authorList>
    </citation>
    <scope>NUCLEOTIDE SEQUENCE [LARGE SCALE GENOMIC DNA]</scope>
    <source>
        <strain evidence="17 18">NBRC 107573</strain>
    </source>
</reference>
<evidence type="ECO:0000256" key="3">
    <source>
        <dbReference type="ARBA" id="ARBA00022679"/>
    </source>
</evidence>
<dbReference type="InterPro" id="IPR050219">
    <property type="entry name" value="DnaG_primase"/>
</dbReference>
<comment type="similarity">
    <text evidence="12 13">Belongs to the DnaG primase family.</text>
</comment>
<dbReference type="InterPro" id="IPR006171">
    <property type="entry name" value="TOPRIM_dom"/>
</dbReference>
<keyword evidence="9" id="KW-0460">Magnesium</keyword>
<keyword evidence="11 12" id="KW-0804">Transcription</keyword>
<dbReference type="InterPro" id="IPR006295">
    <property type="entry name" value="DNA_primase_DnaG"/>
</dbReference>
<feature type="region of interest" description="Disordered" evidence="15">
    <location>
        <begin position="619"/>
        <end position="646"/>
    </location>
</feature>
<comment type="domain">
    <text evidence="12">Contains an N-terminal zinc-binding domain, a central core domain that contains the primase activity, and a C-terminal DnaB-binding domain.</text>
</comment>
<dbReference type="RefSeq" id="WP_147162320.1">
    <property type="nucleotide sequence ID" value="NZ_BJZO01000006.1"/>
</dbReference>
<dbReference type="EMBL" id="BJZO01000006">
    <property type="protein sequence ID" value="GEO80255.1"/>
    <property type="molecule type" value="Genomic_DNA"/>
</dbReference>
<comment type="cofactor">
    <cofactor evidence="12 13 14">
        <name>Zn(2+)</name>
        <dbReference type="ChEBI" id="CHEBI:29105"/>
    </cofactor>
    <text evidence="12 13 14">Binds 1 zinc ion per monomer.</text>
</comment>
<dbReference type="GO" id="GO:0003677">
    <property type="term" value="F:DNA binding"/>
    <property type="evidence" value="ECO:0007669"/>
    <property type="project" value="UniProtKB-KW"/>
</dbReference>
<dbReference type="SUPFAM" id="SSF56731">
    <property type="entry name" value="DNA primase core"/>
    <property type="match status" value="1"/>
</dbReference>
<dbReference type="HAMAP" id="MF_00974">
    <property type="entry name" value="DNA_primase_DnaG"/>
    <property type="match status" value="1"/>
</dbReference>
<feature type="compositionally biased region" description="Pro residues" evidence="15">
    <location>
        <begin position="460"/>
        <end position="470"/>
    </location>
</feature>
<comment type="function">
    <text evidence="12 13">RNA polymerase that catalyzes the synthesis of short RNA molecules used as primers for DNA polymerase during DNA replication.</text>
</comment>
<accession>A0A512H469</accession>
<dbReference type="SMART" id="SM00493">
    <property type="entry name" value="TOPRIM"/>
    <property type="match status" value="1"/>
</dbReference>
<keyword evidence="5 12" id="KW-0235">DNA replication</keyword>
<name>A0A512H469_9PROT</name>
<keyword evidence="2 12" id="KW-0639">Primosome</keyword>
<proteinExistence type="inferred from homology"/>
<evidence type="ECO:0000256" key="4">
    <source>
        <dbReference type="ARBA" id="ARBA00022695"/>
    </source>
</evidence>
<evidence type="ECO:0000313" key="18">
    <source>
        <dbReference type="Proteomes" id="UP000321567"/>
    </source>
</evidence>
<dbReference type="PIRSF" id="PIRSF002811">
    <property type="entry name" value="DnaG"/>
    <property type="match status" value="1"/>
</dbReference>
<keyword evidence="4 12" id="KW-0548">Nucleotidyltransferase</keyword>
<keyword evidence="18" id="KW-1185">Reference proteome</keyword>
<dbReference type="CDD" id="cd03364">
    <property type="entry name" value="TOPRIM_DnaG_primases"/>
    <property type="match status" value="1"/>
</dbReference>
<gene>
    <name evidence="12 17" type="primary">dnaG</name>
    <name evidence="17" type="ORF">ROR02_03860</name>
</gene>
<evidence type="ECO:0000256" key="9">
    <source>
        <dbReference type="ARBA" id="ARBA00022842"/>
    </source>
</evidence>
<dbReference type="InterPro" id="IPR036977">
    <property type="entry name" value="DNA_primase_Znf_CHC2"/>
</dbReference>
<dbReference type="Pfam" id="PF01807">
    <property type="entry name" value="Zn_ribbon_DnaG"/>
    <property type="match status" value="1"/>
</dbReference>
<dbReference type="FunFam" id="3.40.1360.10:FF:000002">
    <property type="entry name" value="DNA primase"/>
    <property type="match status" value="1"/>
</dbReference>
<keyword evidence="1 12" id="KW-0240">DNA-directed RNA polymerase</keyword>
<dbReference type="InterPro" id="IPR013264">
    <property type="entry name" value="DNAG_N"/>
</dbReference>
<dbReference type="Pfam" id="PF08275">
    <property type="entry name" value="DNAG_N"/>
    <property type="match status" value="1"/>
</dbReference>
<comment type="catalytic activity">
    <reaction evidence="12">
        <text>ssDNA + n NTP = ssDNA/pppN(pN)n-1 hybrid + (n-1) diphosphate.</text>
        <dbReference type="EC" id="2.7.7.101"/>
    </reaction>
</comment>
<feature type="zinc finger region" description="CHC2-type" evidence="12 14">
    <location>
        <begin position="38"/>
        <end position="62"/>
    </location>
</feature>
<dbReference type="Proteomes" id="UP000321567">
    <property type="component" value="Unassembled WGS sequence"/>
</dbReference>
<keyword evidence="10 12" id="KW-0238">DNA-binding</keyword>
<evidence type="ECO:0000256" key="5">
    <source>
        <dbReference type="ARBA" id="ARBA00022705"/>
    </source>
</evidence>
<dbReference type="SUPFAM" id="SSF57783">
    <property type="entry name" value="Zinc beta-ribbon"/>
    <property type="match status" value="1"/>
</dbReference>
<evidence type="ECO:0000256" key="15">
    <source>
        <dbReference type="SAM" id="MobiDB-lite"/>
    </source>
</evidence>
<organism evidence="17 18">
    <name type="scientific">Pararhodospirillum oryzae</name>
    <dbReference type="NCBI Taxonomy" id="478448"/>
    <lineage>
        <taxon>Bacteria</taxon>
        <taxon>Pseudomonadati</taxon>
        <taxon>Pseudomonadota</taxon>
        <taxon>Alphaproteobacteria</taxon>
        <taxon>Rhodospirillales</taxon>
        <taxon>Rhodospirillaceae</taxon>
        <taxon>Pararhodospirillum</taxon>
    </lineage>
</organism>
<dbReference type="SMART" id="SM00400">
    <property type="entry name" value="ZnF_CHCC"/>
    <property type="match status" value="1"/>
</dbReference>
<dbReference type="FunFam" id="3.90.580.10:FF:000001">
    <property type="entry name" value="DNA primase"/>
    <property type="match status" value="1"/>
</dbReference>
<dbReference type="GO" id="GO:0006269">
    <property type="term" value="P:DNA replication, synthesis of primer"/>
    <property type="evidence" value="ECO:0007669"/>
    <property type="project" value="UniProtKB-UniRule"/>
</dbReference>
<dbReference type="InterPro" id="IPR034151">
    <property type="entry name" value="TOPRIM_DnaG_bac"/>
</dbReference>
<evidence type="ECO:0000256" key="7">
    <source>
        <dbReference type="ARBA" id="ARBA00022771"/>
    </source>
</evidence>
<sequence length="646" mass="70091">MALPESFLDELRARLTLSSVIGARVKLTRKGREHHGLCPFHNEKTPSFTVNDDKGFFHCFGCGAHGDVITFEMRAANLPFREAVDRLASLAGLEIPRDSGHDADDSRDAGRRKAARRELMARAASFFEQALRRPEGQQAARYLERRGVSPDLAGLFRLGYAPGGNALRAALLREDTDEAALIDLGLLTRPSDGRAAYDTFRDRVIFPITDAGGRIVAFGGRLLGDGQPKYLNSPDTALFHKGKTLYNLPRAREAARTAGTLVVAEGYMDVIALTRVGLGHAVAPLGTALTEAQMELLWQTTPEPVLCFDGDGAGQRAAARALERALPLLKPGRGLRFALLPPGRDPDDLAREGGQAALARVLDAAQPLSEMAWSLLHAAHPLDGTPERRAALDGAIDAFVGRLADPTVQNHFKGALRNRFWSLVRETPRASPSRAAGPGRWNEREGSGGFRGRAPAGPRSLPPVATPLPALPRPERVREMVLLGAVLQHPWLFDHVGERLGAMAFAEPALDRLRQEVVMTLASEKALDRQGLQDRLTAGGFAAELATVLRPVLFVHAGFARETTDPALVRAGWDHTYGIHRRADLQEESRRAGERLKDQTTQDRLDLFLAVKQQDIWTDGTSSTGLAPEEDPVRSGTASLPGGETG</sequence>
<evidence type="ECO:0000256" key="1">
    <source>
        <dbReference type="ARBA" id="ARBA00022478"/>
    </source>
</evidence>
<evidence type="ECO:0000256" key="10">
    <source>
        <dbReference type="ARBA" id="ARBA00023125"/>
    </source>
</evidence>
<evidence type="ECO:0000256" key="6">
    <source>
        <dbReference type="ARBA" id="ARBA00022723"/>
    </source>
</evidence>
<dbReference type="GO" id="GO:0003899">
    <property type="term" value="F:DNA-directed RNA polymerase activity"/>
    <property type="evidence" value="ECO:0007669"/>
    <property type="project" value="UniProtKB-UniRule"/>
</dbReference>
<evidence type="ECO:0000313" key="17">
    <source>
        <dbReference type="EMBL" id="GEO80255.1"/>
    </source>
</evidence>
<dbReference type="PANTHER" id="PTHR30313:SF2">
    <property type="entry name" value="DNA PRIMASE"/>
    <property type="match status" value="1"/>
</dbReference>
<dbReference type="InterPro" id="IPR002694">
    <property type="entry name" value="Znf_CHC2"/>
</dbReference>
<feature type="domain" description="Toprim" evidence="16">
    <location>
        <begin position="259"/>
        <end position="341"/>
    </location>
</feature>
<keyword evidence="8 12" id="KW-0862">Zinc</keyword>
<dbReference type="GO" id="GO:0005737">
    <property type="term" value="C:cytoplasm"/>
    <property type="evidence" value="ECO:0007669"/>
    <property type="project" value="TreeGrafter"/>
</dbReference>
<keyword evidence="6 12" id="KW-0479">Metal-binding</keyword>
<keyword evidence="3 12" id="KW-0808">Transferase</keyword>
<dbReference type="Pfam" id="PF13662">
    <property type="entry name" value="Toprim_4"/>
    <property type="match status" value="1"/>
</dbReference>
<feature type="region of interest" description="Disordered" evidence="15">
    <location>
        <begin position="427"/>
        <end position="470"/>
    </location>
</feature>
<dbReference type="EC" id="2.7.7.101" evidence="12"/>
<keyword evidence="7 12" id="KW-0863">Zinc-finger</keyword>
<evidence type="ECO:0000256" key="2">
    <source>
        <dbReference type="ARBA" id="ARBA00022515"/>
    </source>
</evidence>
<comment type="caution">
    <text evidence="17">The sequence shown here is derived from an EMBL/GenBank/DDBJ whole genome shotgun (WGS) entry which is preliminary data.</text>
</comment>
<dbReference type="PANTHER" id="PTHR30313">
    <property type="entry name" value="DNA PRIMASE"/>
    <property type="match status" value="1"/>
</dbReference>
<dbReference type="GO" id="GO:1990077">
    <property type="term" value="C:primosome complex"/>
    <property type="evidence" value="ECO:0007669"/>
    <property type="project" value="UniProtKB-KW"/>
</dbReference>
<dbReference type="GO" id="GO:0000428">
    <property type="term" value="C:DNA-directed RNA polymerase complex"/>
    <property type="evidence" value="ECO:0007669"/>
    <property type="project" value="UniProtKB-KW"/>
</dbReference>
<evidence type="ECO:0000259" key="16">
    <source>
        <dbReference type="PROSITE" id="PS50880"/>
    </source>
</evidence>
<dbReference type="GO" id="GO:0008270">
    <property type="term" value="F:zinc ion binding"/>
    <property type="evidence" value="ECO:0007669"/>
    <property type="project" value="UniProtKB-UniRule"/>
</dbReference>
<dbReference type="OrthoDB" id="9803773at2"/>
<dbReference type="InterPro" id="IPR030846">
    <property type="entry name" value="DnaG_bac"/>
</dbReference>
<evidence type="ECO:0000256" key="12">
    <source>
        <dbReference type="HAMAP-Rule" id="MF_00974"/>
    </source>
</evidence>
<dbReference type="PROSITE" id="PS50880">
    <property type="entry name" value="TOPRIM"/>
    <property type="match status" value="1"/>
</dbReference>
<dbReference type="Gene3D" id="3.90.980.10">
    <property type="entry name" value="DNA primase, catalytic core, N-terminal domain"/>
    <property type="match status" value="1"/>
</dbReference>
<evidence type="ECO:0000256" key="11">
    <source>
        <dbReference type="ARBA" id="ARBA00023163"/>
    </source>
</evidence>
<evidence type="ECO:0000256" key="8">
    <source>
        <dbReference type="ARBA" id="ARBA00022833"/>
    </source>
</evidence>
<dbReference type="NCBIfam" id="TIGR01391">
    <property type="entry name" value="dnaG"/>
    <property type="match status" value="1"/>
</dbReference>